<dbReference type="AlphaFoldDB" id="M0MC71"/>
<evidence type="ECO:0000313" key="2">
    <source>
        <dbReference type="Proteomes" id="UP000011566"/>
    </source>
</evidence>
<proteinExistence type="predicted"/>
<name>M0MC71_9EURY</name>
<keyword evidence="2" id="KW-1185">Reference proteome</keyword>
<dbReference type="EMBL" id="AOMB01000003">
    <property type="protein sequence ID" value="EMA41980.1"/>
    <property type="molecule type" value="Genomic_DNA"/>
</dbReference>
<reference evidence="1 2" key="1">
    <citation type="journal article" date="2014" name="PLoS Genet.">
        <title>Phylogenetically driven sequencing of extremely halophilic archaea reveals strategies for static and dynamic osmo-response.</title>
        <authorList>
            <person name="Becker E.A."/>
            <person name="Seitzer P.M."/>
            <person name="Tritt A."/>
            <person name="Larsen D."/>
            <person name="Krusor M."/>
            <person name="Yao A.I."/>
            <person name="Wu D."/>
            <person name="Madern D."/>
            <person name="Eisen J.A."/>
            <person name="Darling A.E."/>
            <person name="Facciotti M.T."/>
        </authorList>
    </citation>
    <scope>NUCLEOTIDE SEQUENCE [LARGE SCALE GENOMIC DNA]</scope>
    <source>
        <strain evidence="1 2">100A6</strain>
    </source>
</reference>
<protein>
    <submittedName>
        <fullName evidence="1">Uncharacterized protein</fullName>
    </submittedName>
</protein>
<sequence length="168" mass="18551">MLLAEFCELLIISDRLELLIEVGESLGRLFLEPLVIVEAEMMFPLSVDDMADHDERDFWDGTLASENGKIEIDHGTDSAVALPRCELKTAAECVREAELLETVSLLAVAFHRWMALLVKSTNVFTEVVFGRISLTDARRARSDQPPSARGFVTLEVGTRDGTITGSPT</sequence>
<evidence type="ECO:0000313" key="1">
    <source>
        <dbReference type="EMBL" id="EMA41980.1"/>
    </source>
</evidence>
<comment type="caution">
    <text evidence="1">The sequence shown here is derived from an EMBL/GenBank/DDBJ whole genome shotgun (WGS) entry which is preliminary data.</text>
</comment>
<accession>M0MC71</accession>
<dbReference type="Proteomes" id="UP000011566">
    <property type="component" value="Unassembled WGS sequence"/>
</dbReference>
<gene>
    <name evidence="1" type="ORF">C447_00280</name>
</gene>
<organism evidence="1 2">
    <name type="scientific">Halococcus hamelinensis 100A6</name>
    <dbReference type="NCBI Taxonomy" id="1132509"/>
    <lineage>
        <taxon>Archaea</taxon>
        <taxon>Methanobacteriati</taxon>
        <taxon>Methanobacteriota</taxon>
        <taxon>Stenosarchaea group</taxon>
        <taxon>Halobacteria</taxon>
        <taxon>Halobacteriales</taxon>
        <taxon>Halococcaceae</taxon>
        <taxon>Halococcus</taxon>
    </lineage>
</organism>